<evidence type="ECO:0000313" key="2">
    <source>
        <dbReference type="Proteomes" id="UP001164929"/>
    </source>
</evidence>
<proteinExistence type="predicted"/>
<organism evidence="1 2">
    <name type="scientific">Populus alba x Populus x berolinensis</name>
    <dbReference type="NCBI Taxonomy" id="444605"/>
    <lineage>
        <taxon>Eukaryota</taxon>
        <taxon>Viridiplantae</taxon>
        <taxon>Streptophyta</taxon>
        <taxon>Embryophyta</taxon>
        <taxon>Tracheophyta</taxon>
        <taxon>Spermatophyta</taxon>
        <taxon>Magnoliopsida</taxon>
        <taxon>eudicotyledons</taxon>
        <taxon>Gunneridae</taxon>
        <taxon>Pentapetalae</taxon>
        <taxon>rosids</taxon>
        <taxon>fabids</taxon>
        <taxon>Malpighiales</taxon>
        <taxon>Salicaceae</taxon>
        <taxon>Saliceae</taxon>
        <taxon>Populus</taxon>
    </lineage>
</organism>
<reference evidence="1" key="1">
    <citation type="journal article" date="2023" name="Mol. Ecol. Resour.">
        <title>Chromosome-level genome assembly of a triploid poplar Populus alba 'Berolinensis'.</title>
        <authorList>
            <person name="Chen S."/>
            <person name="Yu Y."/>
            <person name="Wang X."/>
            <person name="Wang S."/>
            <person name="Zhang T."/>
            <person name="Zhou Y."/>
            <person name="He R."/>
            <person name="Meng N."/>
            <person name="Wang Y."/>
            <person name="Liu W."/>
            <person name="Liu Z."/>
            <person name="Liu J."/>
            <person name="Guo Q."/>
            <person name="Huang H."/>
            <person name="Sederoff R.R."/>
            <person name="Wang G."/>
            <person name="Qu G."/>
            <person name="Chen S."/>
        </authorList>
    </citation>
    <scope>NUCLEOTIDE SEQUENCE</scope>
    <source>
        <strain evidence="1">SC-2020</strain>
    </source>
</reference>
<dbReference type="EMBL" id="JAQIZT010000005">
    <property type="protein sequence ID" value="KAJ6997699.1"/>
    <property type="molecule type" value="Genomic_DNA"/>
</dbReference>
<dbReference type="Proteomes" id="UP001164929">
    <property type="component" value="Chromosome 5"/>
</dbReference>
<comment type="caution">
    <text evidence="1">The sequence shown here is derived from an EMBL/GenBank/DDBJ whole genome shotgun (WGS) entry which is preliminary data.</text>
</comment>
<accession>A0AAD6W4B9</accession>
<dbReference type="AlphaFoldDB" id="A0AAD6W4B9"/>
<protein>
    <submittedName>
        <fullName evidence="1">Uncharacterized protein</fullName>
    </submittedName>
</protein>
<gene>
    <name evidence="1" type="ORF">NC653_014061</name>
</gene>
<keyword evidence="2" id="KW-1185">Reference proteome</keyword>
<name>A0AAD6W4B9_9ROSI</name>
<sequence>MRKTGFRKKDCFDQAAMNLISIPRRA</sequence>
<evidence type="ECO:0000313" key="1">
    <source>
        <dbReference type="EMBL" id="KAJ6997699.1"/>
    </source>
</evidence>